<accession>A0A9W6BTA7</accession>
<name>A0A9W6BTA7_9CHLO</name>
<dbReference type="AlphaFoldDB" id="A0A9W6BTA7"/>
<feature type="region of interest" description="Disordered" evidence="1">
    <location>
        <begin position="66"/>
        <end position="142"/>
    </location>
</feature>
<feature type="compositionally biased region" description="Polar residues" evidence="1">
    <location>
        <begin position="131"/>
        <end position="142"/>
    </location>
</feature>
<reference evidence="2 3" key="1">
    <citation type="journal article" date="2023" name="Commun. Biol.">
        <title>Reorganization of the ancestral sex-determining regions during the evolution of trioecy in Pleodorina starrii.</title>
        <authorList>
            <person name="Takahashi K."/>
            <person name="Suzuki S."/>
            <person name="Kawai-Toyooka H."/>
            <person name="Yamamoto K."/>
            <person name="Hamaji T."/>
            <person name="Ootsuki R."/>
            <person name="Yamaguchi H."/>
            <person name="Kawachi M."/>
            <person name="Higashiyama T."/>
            <person name="Nozaki H."/>
        </authorList>
    </citation>
    <scope>NUCLEOTIDE SEQUENCE [LARGE SCALE GENOMIC DNA]</scope>
    <source>
        <strain evidence="2 3">NIES-4479</strain>
    </source>
</reference>
<comment type="caution">
    <text evidence="2">The sequence shown here is derived from an EMBL/GenBank/DDBJ whole genome shotgun (WGS) entry which is preliminary data.</text>
</comment>
<dbReference type="Proteomes" id="UP001165080">
    <property type="component" value="Unassembled WGS sequence"/>
</dbReference>
<evidence type="ECO:0000313" key="3">
    <source>
        <dbReference type="Proteomes" id="UP001165080"/>
    </source>
</evidence>
<evidence type="ECO:0000256" key="1">
    <source>
        <dbReference type="SAM" id="MobiDB-lite"/>
    </source>
</evidence>
<sequence length="142" mass="14933">MHVQNVSCVCAITVVDTHAASGALRCLPLRCASMHSTGSPRVWGTATRTHARAAAFFLRCTPTLRQLYAAPPPPPPASPPPPPQQQLQQQAQRAGGGRGPHSKRTTMTMAPMPILHTPCAAAPVGRAPLSQHRSPVSSRGLA</sequence>
<feature type="compositionally biased region" description="Pro residues" evidence="1">
    <location>
        <begin position="70"/>
        <end position="84"/>
    </location>
</feature>
<proteinExistence type="predicted"/>
<keyword evidence="3" id="KW-1185">Reference proteome</keyword>
<evidence type="ECO:0000313" key="2">
    <source>
        <dbReference type="EMBL" id="GLC58009.1"/>
    </source>
</evidence>
<organism evidence="2 3">
    <name type="scientific">Pleodorina starrii</name>
    <dbReference type="NCBI Taxonomy" id="330485"/>
    <lineage>
        <taxon>Eukaryota</taxon>
        <taxon>Viridiplantae</taxon>
        <taxon>Chlorophyta</taxon>
        <taxon>core chlorophytes</taxon>
        <taxon>Chlorophyceae</taxon>
        <taxon>CS clade</taxon>
        <taxon>Chlamydomonadales</taxon>
        <taxon>Volvocaceae</taxon>
        <taxon>Pleodorina</taxon>
    </lineage>
</organism>
<gene>
    <name evidence="2" type="primary">PLESTB001976</name>
    <name evidence="2" type="ORF">PLESTB_001308200</name>
</gene>
<protein>
    <submittedName>
        <fullName evidence="2">Uncharacterized protein</fullName>
    </submittedName>
</protein>
<dbReference type="EMBL" id="BRXU01000021">
    <property type="protein sequence ID" value="GLC58009.1"/>
    <property type="molecule type" value="Genomic_DNA"/>
</dbReference>